<proteinExistence type="predicted"/>
<sequence>MATGGVHGLYVYRDAEPGATELSQDSPEYVLVYDIIDIALGVLESEQGRTVLYELALAIIQGVRNGGRRCLYPTTDRDFRDLPQYISMFLQKMRAGFPEVYIVPNKVEATTLRDDWASGESTLRDFVPYDAGRLVLNSMIIDDMLANTNENAHNVYMFDMVVSVSHELCHFFTGFLTGTATPQTPDVVAIEGQSREAGFFFEFHAFGGIADFFASESDPRNAHQPGVAYLFENVKNTARGKRISLEYIRQFIASRGAIGLPIGLSNSGSWTTRNDLKRRTRQMNVLRNQEFTAMQQQGRLGSGSAASSSATRHRLLQPNYDQYGYEY</sequence>
<dbReference type="OrthoDB" id="5290015at2759"/>
<dbReference type="EMBL" id="AZHD01000018">
    <property type="protein sequence ID" value="OAA55877.1"/>
    <property type="molecule type" value="Genomic_DNA"/>
</dbReference>
<name>A0A167NSK7_9HYPO</name>
<dbReference type="Proteomes" id="UP000076874">
    <property type="component" value="Unassembled WGS sequence"/>
</dbReference>
<dbReference type="AlphaFoldDB" id="A0A167NSK7"/>
<reference evidence="1 2" key="1">
    <citation type="journal article" date="2016" name="Genome Biol. Evol.">
        <title>Divergent and convergent evolution of fungal pathogenicity.</title>
        <authorList>
            <person name="Shang Y."/>
            <person name="Xiao G."/>
            <person name="Zheng P."/>
            <person name="Cen K."/>
            <person name="Zhan S."/>
            <person name="Wang C."/>
        </authorList>
    </citation>
    <scope>NUCLEOTIDE SEQUENCE [LARGE SCALE GENOMIC DNA]</scope>
    <source>
        <strain evidence="1 2">RCEF 264</strain>
    </source>
</reference>
<protein>
    <submittedName>
        <fullName evidence="1">Uncharacterized protein</fullName>
    </submittedName>
</protein>
<keyword evidence="2" id="KW-1185">Reference proteome</keyword>
<evidence type="ECO:0000313" key="1">
    <source>
        <dbReference type="EMBL" id="OAA55877.1"/>
    </source>
</evidence>
<gene>
    <name evidence="1" type="ORF">SPI_08084</name>
</gene>
<accession>A0A167NSK7</accession>
<evidence type="ECO:0000313" key="2">
    <source>
        <dbReference type="Proteomes" id="UP000076874"/>
    </source>
</evidence>
<organism evidence="1 2">
    <name type="scientific">Niveomyces insectorum RCEF 264</name>
    <dbReference type="NCBI Taxonomy" id="1081102"/>
    <lineage>
        <taxon>Eukaryota</taxon>
        <taxon>Fungi</taxon>
        <taxon>Dikarya</taxon>
        <taxon>Ascomycota</taxon>
        <taxon>Pezizomycotina</taxon>
        <taxon>Sordariomycetes</taxon>
        <taxon>Hypocreomycetidae</taxon>
        <taxon>Hypocreales</taxon>
        <taxon>Cordycipitaceae</taxon>
        <taxon>Niveomyces</taxon>
    </lineage>
</organism>
<comment type="caution">
    <text evidence="1">The sequence shown here is derived from an EMBL/GenBank/DDBJ whole genome shotgun (WGS) entry which is preliminary data.</text>
</comment>